<dbReference type="InterPro" id="IPR023214">
    <property type="entry name" value="HAD_sf"/>
</dbReference>
<dbReference type="EC" id="3.1.3.18" evidence="1"/>
<dbReference type="GO" id="GO:0006281">
    <property type="term" value="P:DNA repair"/>
    <property type="evidence" value="ECO:0007669"/>
    <property type="project" value="TreeGrafter"/>
</dbReference>
<dbReference type="AlphaFoldDB" id="A0A644WR84"/>
<dbReference type="InterPro" id="IPR023198">
    <property type="entry name" value="PGP-like_dom2"/>
</dbReference>
<evidence type="ECO:0000313" key="1">
    <source>
        <dbReference type="EMBL" id="MPM06031.1"/>
    </source>
</evidence>
<dbReference type="SUPFAM" id="SSF56784">
    <property type="entry name" value="HAD-like"/>
    <property type="match status" value="1"/>
</dbReference>
<organism evidence="1">
    <name type="scientific">bioreactor metagenome</name>
    <dbReference type="NCBI Taxonomy" id="1076179"/>
    <lineage>
        <taxon>unclassified sequences</taxon>
        <taxon>metagenomes</taxon>
        <taxon>ecological metagenomes</taxon>
    </lineage>
</organism>
<dbReference type="InterPro" id="IPR041492">
    <property type="entry name" value="HAD_2"/>
</dbReference>
<dbReference type="InterPro" id="IPR050155">
    <property type="entry name" value="HAD-like_hydrolase_sf"/>
</dbReference>
<dbReference type="Gene3D" id="1.10.150.240">
    <property type="entry name" value="Putative phosphatase, domain 2"/>
    <property type="match status" value="1"/>
</dbReference>
<dbReference type="GO" id="GO:0005829">
    <property type="term" value="C:cytosol"/>
    <property type="evidence" value="ECO:0007669"/>
    <property type="project" value="TreeGrafter"/>
</dbReference>
<name>A0A644WR84_9ZZZZ</name>
<dbReference type="SFLD" id="SFLDG01129">
    <property type="entry name" value="C1.5:_HAD__Beta-PGM__Phosphata"/>
    <property type="match status" value="1"/>
</dbReference>
<keyword evidence="1" id="KW-0378">Hydrolase</keyword>
<reference evidence="1" key="1">
    <citation type="submission" date="2019-08" db="EMBL/GenBank/DDBJ databases">
        <authorList>
            <person name="Kucharzyk K."/>
            <person name="Murdoch R.W."/>
            <person name="Higgins S."/>
            <person name="Loffler F."/>
        </authorList>
    </citation>
    <scope>NUCLEOTIDE SEQUENCE</scope>
</reference>
<protein>
    <submittedName>
        <fullName evidence="1">Phosphoglycolate phosphatase</fullName>
        <ecNumber evidence="1">3.1.3.18</ecNumber>
    </submittedName>
</protein>
<comment type="caution">
    <text evidence="1">The sequence shown here is derived from an EMBL/GenBank/DDBJ whole genome shotgun (WGS) entry which is preliminary data.</text>
</comment>
<dbReference type="InterPro" id="IPR006439">
    <property type="entry name" value="HAD-SF_hydro_IA"/>
</dbReference>
<dbReference type="GO" id="GO:0008967">
    <property type="term" value="F:phosphoglycolate phosphatase activity"/>
    <property type="evidence" value="ECO:0007669"/>
    <property type="project" value="UniProtKB-EC"/>
</dbReference>
<accession>A0A644WR84</accession>
<gene>
    <name evidence="1" type="primary">gph_25</name>
    <name evidence="1" type="ORF">SDC9_52326</name>
</gene>
<dbReference type="EMBL" id="VSSQ01001189">
    <property type="protein sequence ID" value="MPM06031.1"/>
    <property type="molecule type" value="Genomic_DNA"/>
</dbReference>
<proteinExistence type="predicted"/>
<dbReference type="Gene3D" id="3.40.50.1000">
    <property type="entry name" value="HAD superfamily/HAD-like"/>
    <property type="match status" value="1"/>
</dbReference>
<dbReference type="PANTHER" id="PTHR43434">
    <property type="entry name" value="PHOSPHOGLYCOLATE PHOSPHATASE"/>
    <property type="match status" value="1"/>
</dbReference>
<dbReference type="InterPro" id="IPR036412">
    <property type="entry name" value="HAD-like_sf"/>
</dbReference>
<dbReference type="PANTHER" id="PTHR43434:SF13">
    <property type="entry name" value="PHOSPHOGLYCOLATE PHOSPHATASE"/>
    <property type="match status" value="1"/>
</dbReference>
<dbReference type="NCBIfam" id="TIGR01549">
    <property type="entry name" value="HAD-SF-IA-v1"/>
    <property type="match status" value="1"/>
</dbReference>
<dbReference type="Pfam" id="PF13419">
    <property type="entry name" value="HAD_2"/>
    <property type="match status" value="1"/>
</dbReference>
<sequence>MRYKYVFFDFDGTLADTEEVNFVIYQKLAEKYNLRNITIDELGHIKKMSAKELMAYVELKKRYLPFMLKRGKNLLKQDMKNIKPCKPDILSTVAELKKMGIKTAIITTNSKTNVEMFLEKNDAYIFDFIASASMFGKETKMRRIMKKEKLCKNEVLYVGDEIRDINAAKNAGIDIASVGWGYNTVESLKKNNPEYLVMEPNELIEICRQK</sequence>
<dbReference type="SFLD" id="SFLDS00003">
    <property type="entry name" value="Haloacid_Dehalogenase"/>
    <property type="match status" value="1"/>
</dbReference>